<name>A0ABQ0I383_9ALTE</name>
<comment type="caution">
    <text evidence="1">The sequence shown here is derived from an EMBL/GenBank/DDBJ whole genome shotgun (WGS) entry which is preliminary data.</text>
</comment>
<dbReference type="Proteomes" id="UP000008372">
    <property type="component" value="Unassembled WGS sequence"/>
</dbReference>
<sequence>MGNRVEAHPQYGTIPQNYLAKPSAARGGPARFAHVLSER</sequence>
<evidence type="ECO:0000313" key="1">
    <source>
        <dbReference type="EMBL" id="GAC03775.1"/>
    </source>
</evidence>
<dbReference type="EMBL" id="BAEK01000017">
    <property type="protein sequence ID" value="GAC03775.1"/>
    <property type="molecule type" value="Genomic_DNA"/>
</dbReference>
<keyword evidence="2" id="KW-1185">Reference proteome</keyword>
<proteinExistence type="predicted"/>
<protein>
    <submittedName>
        <fullName evidence="1">Uncharacterized protein</fullName>
    </submittedName>
</protein>
<accession>A0ABQ0I383</accession>
<organism evidence="1 2">
    <name type="scientific">Paraglaciecola agarilytica NO2</name>
    <dbReference type="NCBI Taxonomy" id="1125747"/>
    <lineage>
        <taxon>Bacteria</taxon>
        <taxon>Pseudomonadati</taxon>
        <taxon>Pseudomonadota</taxon>
        <taxon>Gammaproteobacteria</taxon>
        <taxon>Alteromonadales</taxon>
        <taxon>Alteromonadaceae</taxon>
        <taxon>Paraglaciecola</taxon>
    </lineage>
</organism>
<gene>
    <name evidence="1" type="ORF">GAGA_0912</name>
</gene>
<reference evidence="1 2" key="1">
    <citation type="journal article" date="2014" name="Environ. Microbiol.">
        <title>Comparative genomics of the marine bacterial genus Glaciecola reveals the high degree of genomic diversity and genomic characteristic for cold adaptation.</title>
        <authorList>
            <person name="Qin Q.L."/>
            <person name="Xie B.B."/>
            <person name="Yu Y."/>
            <person name="Shu Y.L."/>
            <person name="Rong J.C."/>
            <person name="Zhang Y.J."/>
            <person name="Zhao D.L."/>
            <person name="Chen X.L."/>
            <person name="Zhang X.Y."/>
            <person name="Chen B."/>
            <person name="Zhou B.C."/>
            <person name="Zhang Y.Z."/>
        </authorList>
    </citation>
    <scope>NUCLEOTIDE SEQUENCE [LARGE SCALE GENOMIC DNA]</scope>
    <source>
        <strain evidence="1 2">NO2</strain>
    </source>
</reference>
<evidence type="ECO:0000313" key="2">
    <source>
        <dbReference type="Proteomes" id="UP000008372"/>
    </source>
</evidence>